<evidence type="ECO:0000256" key="8">
    <source>
        <dbReference type="ARBA" id="ARBA00023150"/>
    </source>
</evidence>
<comment type="similarity">
    <text evidence="4 10">Belongs to the MoeA family.</text>
</comment>
<organism evidence="12 13">
    <name type="scientific">Anaerobranca gottschalkii DSM 13577</name>
    <dbReference type="NCBI Taxonomy" id="1120990"/>
    <lineage>
        <taxon>Bacteria</taxon>
        <taxon>Bacillati</taxon>
        <taxon>Bacillota</taxon>
        <taxon>Clostridia</taxon>
        <taxon>Eubacteriales</taxon>
        <taxon>Proteinivoracaceae</taxon>
        <taxon>Anaerobranca</taxon>
    </lineage>
</organism>
<dbReference type="EMBL" id="FOIF01000050">
    <property type="protein sequence ID" value="SET11330.1"/>
    <property type="molecule type" value="Genomic_DNA"/>
</dbReference>
<evidence type="ECO:0000256" key="7">
    <source>
        <dbReference type="ARBA" id="ARBA00022505"/>
    </source>
</evidence>
<proteinExistence type="inferred from homology"/>
<dbReference type="GO" id="GO:0046872">
    <property type="term" value="F:metal ion binding"/>
    <property type="evidence" value="ECO:0007669"/>
    <property type="project" value="UniProtKB-UniRule"/>
</dbReference>
<dbReference type="AlphaFoldDB" id="A0A1I0BWV5"/>
<sequence>MVYLNNTPVDELLQGFLKVLGDYRFNSVETISVIDGLDRTLAENIFAKRSVPHYHSSAMDGYQVRAEDTKMANVDNPIFLSQEKIKYCDTGELIEPQFDSVIKIEDVHKRDNGIEIIGGATKWQNIRPIGEDITAHDLLFTVGRKLQPMDIAALIASGTYQIKVFKKPKVAIIPTGDEIIPWQKEPKEGEIPDSNSQLFANMIKQWGGEPTVYPVTPDNFDLLERVVKEAWEENDLILVNAGSSAGSEDYTSKVINHLGKVYYHGVAIKPGKPAIFGKIGEKPVIGIPGYPVSAYVVMEEIIKKLYFYLKGEKLPKRKKIEGKLTKPVNSDLKFQEYVRVKVGKIKEQYVVTPLARGAALMSTVMDGDGFLIIPQNSEGYRAGEVVQVELFEDKDFDDIFVCIGSHDLALDILATYLAPQFSLSSAHVGSLGGIMAVKKGETHFAGIHLLDPQTGEYNISYVKKYLKDTGAILVHLAKRTQGLMVAKGNPLNINSIRDLKGKRIANRQKGAGTRVLLDYLMEKEKIKPGEIEGYNREYFTHLAVAQEVKSNRADAAMGIYAAAKAMDLDFVPLYEESYDLLVTPDFFNSPNFKFVLETLRTKRFRREVEELGGYNLNKSGEIIFVEEEKN</sequence>
<dbReference type="PANTHER" id="PTHR10192:SF16">
    <property type="entry name" value="MOLYBDOPTERIN MOLYBDENUMTRANSFERASE"/>
    <property type="match status" value="1"/>
</dbReference>
<evidence type="ECO:0000256" key="5">
    <source>
        <dbReference type="ARBA" id="ARBA00013269"/>
    </source>
</evidence>
<dbReference type="Pfam" id="PF03453">
    <property type="entry name" value="MoeA_N"/>
    <property type="match status" value="1"/>
</dbReference>
<dbReference type="NCBIfam" id="NF011068">
    <property type="entry name" value="PRK14498.1"/>
    <property type="match status" value="1"/>
</dbReference>
<dbReference type="Proteomes" id="UP000243819">
    <property type="component" value="Unassembled WGS sequence"/>
</dbReference>
<dbReference type="InterPro" id="IPR036425">
    <property type="entry name" value="MoaB/Mog-like_dom_sf"/>
</dbReference>
<dbReference type="GO" id="GO:0006777">
    <property type="term" value="P:Mo-molybdopterin cofactor biosynthetic process"/>
    <property type="evidence" value="ECO:0007669"/>
    <property type="project" value="UniProtKB-UniRule"/>
</dbReference>
<gene>
    <name evidence="12" type="ORF">SAMN03080614_10508</name>
</gene>
<keyword evidence="13" id="KW-1185">Reference proteome</keyword>
<evidence type="ECO:0000256" key="1">
    <source>
        <dbReference type="ARBA" id="ARBA00002901"/>
    </source>
</evidence>
<dbReference type="InterPro" id="IPR024370">
    <property type="entry name" value="PBP_domain"/>
</dbReference>
<dbReference type="EC" id="2.10.1.1" evidence="5 10"/>
<dbReference type="PROSITE" id="PS01079">
    <property type="entry name" value="MOCF_BIOSYNTHESIS_2"/>
    <property type="match status" value="1"/>
</dbReference>
<dbReference type="Gene3D" id="3.40.980.10">
    <property type="entry name" value="MoaB/Mog-like domain"/>
    <property type="match status" value="1"/>
</dbReference>
<comment type="pathway">
    <text evidence="3 10">Cofactor biosynthesis; molybdopterin biosynthesis.</text>
</comment>
<comment type="function">
    <text evidence="1 10">Catalyzes the insertion of molybdate into adenylated molybdopterin with the concomitant release of AMP.</text>
</comment>
<feature type="domain" description="MoaB/Mog" evidence="11">
    <location>
        <begin position="171"/>
        <end position="309"/>
    </location>
</feature>
<dbReference type="Gene3D" id="3.90.105.10">
    <property type="entry name" value="Molybdopterin biosynthesis moea protein, domain 2"/>
    <property type="match status" value="1"/>
</dbReference>
<dbReference type="InterPro" id="IPR036135">
    <property type="entry name" value="MoeA_linker/N_sf"/>
</dbReference>
<keyword evidence="8 10" id="KW-0501">Molybdenum cofactor biosynthesis</keyword>
<dbReference type="CDD" id="cd00887">
    <property type="entry name" value="MoeA"/>
    <property type="match status" value="1"/>
</dbReference>
<dbReference type="SUPFAM" id="SSF53218">
    <property type="entry name" value="Molybdenum cofactor biosynthesis proteins"/>
    <property type="match status" value="1"/>
</dbReference>
<dbReference type="Pfam" id="PF12727">
    <property type="entry name" value="PBP_like"/>
    <property type="match status" value="1"/>
</dbReference>
<keyword evidence="10" id="KW-0479">Metal-binding</keyword>
<protein>
    <recommendedName>
        <fullName evidence="6 10">Molybdopterin molybdenumtransferase</fullName>
        <ecNumber evidence="5 10">2.10.1.1</ecNumber>
    </recommendedName>
</protein>
<accession>A0A1I0BWV5</accession>
<dbReference type="OrthoDB" id="9804758at2"/>
<dbReference type="InterPro" id="IPR038987">
    <property type="entry name" value="MoeA-like"/>
</dbReference>
<dbReference type="SUPFAM" id="SSF53850">
    <property type="entry name" value="Periplasmic binding protein-like II"/>
    <property type="match status" value="1"/>
</dbReference>
<comment type="cofactor">
    <cofactor evidence="10">
        <name>Mg(2+)</name>
        <dbReference type="ChEBI" id="CHEBI:18420"/>
    </cofactor>
</comment>
<dbReference type="InterPro" id="IPR036688">
    <property type="entry name" value="MoeA_C_domain_IV_sf"/>
</dbReference>
<dbReference type="GO" id="GO:0061599">
    <property type="term" value="F:molybdopterin molybdotransferase activity"/>
    <property type="evidence" value="ECO:0007669"/>
    <property type="project" value="UniProtKB-UniRule"/>
</dbReference>
<evidence type="ECO:0000256" key="10">
    <source>
        <dbReference type="RuleBase" id="RU365090"/>
    </source>
</evidence>
<evidence type="ECO:0000256" key="2">
    <source>
        <dbReference type="ARBA" id="ARBA00003487"/>
    </source>
</evidence>
<dbReference type="SUPFAM" id="SSF63882">
    <property type="entry name" value="MoeA N-terminal region -like"/>
    <property type="match status" value="1"/>
</dbReference>
<reference evidence="13" key="1">
    <citation type="submission" date="2016-10" db="EMBL/GenBank/DDBJ databases">
        <authorList>
            <person name="Varghese N."/>
            <person name="Submissions S."/>
        </authorList>
    </citation>
    <scope>NUCLEOTIDE SEQUENCE [LARGE SCALE GENOMIC DNA]</scope>
    <source>
        <strain evidence="13">DSM 13577</strain>
    </source>
</reference>
<evidence type="ECO:0000256" key="6">
    <source>
        <dbReference type="ARBA" id="ARBA00021108"/>
    </source>
</evidence>
<keyword evidence="10" id="KW-0808">Transferase</keyword>
<dbReference type="Pfam" id="PF00994">
    <property type="entry name" value="MoCF_biosynth"/>
    <property type="match status" value="1"/>
</dbReference>
<evidence type="ECO:0000313" key="13">
    <source>
        <dbReference type="Proteomes" id="UP000243819"/>
    </source>
</evidence>
<dbReference type="PANTHER" id="PTHR10192">
    <property type="entry name" value="MOLYBDOPTERIN BIOSYNTHESIS PROTEIN"/>
    <property type="match status" value="1"/>
</dbReference>
<dbReference type="NCBIfam" id="TIGR00177">
    <property type="entry name" value="molyb_syn"/>
    <property type="match status" value="1"/>
</dbReference>
<dbReference type="InterPro" id="IPR005110">
    <property type="entry name" value="MoeA_linker/N"/>
</dbReference>
<dbReference type="GO" id="GO:0005829">
    <property type="term" value="C:cytosol"/>
    <property type="evidence" value="ECO:0007669"/>
    <property type="project" value="TreeGrafter"/>
</dbReference>
<comment type="function">
    <text evidence="2">May be involved in the biosynthesis of molybdopterin.</text>
</comment>
<evidence type="ECO:0000313" key="12">
    <source>
        <dbReference type="EMBL" id="SET11330.1"/>
    </source>
</evidence>
<dbReference type="InterPro" id="IPR005111">
    <property type="entry name" value="MoeA_C_domain_IV"/>
</dbReference>
<dbReference type="Gene3D" id="3.40.190.10">
    <property type="entry name" value="Periplasmic binding protein-like II"/>
    <property type="match status" value="1"/>
</dbReference>
<comment type="catalytic activity">
    <reaction evidence="9">
        <text>adenylyl-molybdopterin + molybdate = Mo-molybdopterin + AMP + H(+)</text>
        <dbReference type="Rhea" id="RHEA:35047"/>
        <dbReference type="ChEBI" id="CHEBI:15378"/>
        <dbReference type="ChEBI" id="CHEBI:36264"/>
        <dbReference type="ChEBI" id="CHEBI:62727"/>
        <dbReference type="ChEBI" id="CHEBI:71302"/>
        <dbReference type="ChEBI" id="CHEBI:456215"/>
        <dbReference type="EC" id="2.10.1.1"/>
    </reaction>
</comment>
<dbReference type="UniPathway" id="UPA00344"/>
<dbReference type="SMART" id="SM00852">
    <property type="entry name" value="MoCF_biosynth"/>
    <property type="match status" value="1"/>
</dbReference>
<dbReference type="Gene3D" id="2.40.340.10">
    <property type="entry name" value="MoeA, C-terminal, domain IV"/>
    <property type="match status" value="1"/>
</dbReference>
<name>A0A1I0BWV5_9FIRM</name>
<evidence type="ECO:0000256" key="3">
    <source>
        <dbReference type="ARBA" id="ARBA00005046"/>
    </source>
</evidence>
<dbReference type="InterPro" id="IPR008284">
    <property type="entry name" value="MoCF_biosynth_CS"/>
</dbReference>
<dbReference type="Pfam" id="PF03454">
    <property type="entry name" value="MoeA_C"/>
    <property type="match status" value="1"/>
</dbReference>
<dbReference type="Gene3D" id="2.170.190.11">
    <property type="entry name" value="Molybdopterin biosynthesis moea protein, domain 3"/>
    <property type="match status" value="1"/>
</dbReference>
<evidence type="ECO:0000256" key="9">
    <source>
        <dbReference type="ARBA" id="ARBA00047317"/>
    </source>
</evidence>
<dbReference type="RefSeq" id="WP_091351282.1">
    <property type="nucleotide sequence ID" value="NZ_FOIF01000050.1"/>
</dbReference>
<keyword evidence="10" id="KW-0460">Magnesium</keyword>
<dbReference type="STRING" id="1120990.SAMN03080614_10508"/>
<evidence type="ECO:0000259" key="11">
    <source>
        <dbReference type="SMART" id="SM00852"/>
    </source>
</evidence>
<keyword evidence="7 10" id="KW-0500">Molybdenum</keyword>
<evidence type="ECO:0000256" key="4">
    <source>
        <dbReference type="ARBA" id="ARBA00010763"/>
    </source>
</evidence>
<dbReference type="InterPro" id="IPR001453">
    <property type="entry name" value="MoaB/Mog_dom"/>
</dbReference>
<dbReference type="SUPFAM" id="SSF63867">
    <property type="entry name" value="MoeA C-terminal domain-like"/>
    <property type="match status" value="1"/>
</dbReference>